<dbReference type="Proteomes" id="UP000363590">
    <property type="component" value="Chromosome"/>
</dbReference>
<protein>
    <submittedName>
        <fullName evidence="2">DNA-binding protein</fullName>
    </submittedName>
</protein>
<accession>A0A5P9XTR6</accession>
<sequence length="110" mass="12831">MDHRNHSGDLIDDDAAQSAQISEKKPAVNGAEIDKNGKKRQSLPQIPEILNLKQTAKMFGVSPSTIRRWTEPDGKYYWKEFPKPERFGVKLRKFNRRLLLNFLEKMYDDP</sequence>
<dbReference type="GO" id="GO:0003677">
    <property type="term" value="F:DNA binding"/>
    <property type="evidence" value="ECO:0007669"/>
    <property type="project" value="UniProtKB-KW"/>
</dbReference>
<dbReference type="GeneID" id="60696822"/>
<gene>
    <name evidence="2" type="ORF">GCD22_02559</name>
</gene>
<organism evidence="2 3">
    <name type="scientific">Acidithiobacillus thiooxidans ATCC 19377</name>
    <dbReference type="NCBI Taxonomy" id="637390"/>
    <lineage>
        <taxon>Bacteria</taxon>
        <taxon>Pseudomonadati</taxon>
        <taxon>Pseudomonadota</taxon>
        <taxon>Acidithiobacillia</taxon>
        <taxon>Acidithiobacillales</taxon>
        <taxon>Acidithiobacillaceae</taxon>
        <taxon>Acidithiobacillus</taxon>
    </lineage>
</organism>
<feature type="region of interest" description="Disordered" evidence="1">
    <location>
        <begin position="1"/>
        <end position="46"/>
    </location>
</feature>
<dbReference type="Gene3D" id="1.10.1660.10">
    <property type="match status" value="1"/>
</dbReference>
<dbReference type="EMBL" id="CP045571">
    <property type="protein sequence ID" value="QFX96743.1"/>
    <property type="molecule type" value="Genomic_DNA"/>
</dbReference>
<reference evidence="2 3" key="1">
    <citation type="submission" date="2019-10" db="EMBL/GenBank/DDBJ databases">
        <authorList>
            <person name="Wang R."/>
        </authorList>
    </citation>
    <scope>NUCLEOTIDE SEQUENCE [LARGE SCALE GENOMIC DNA]</scope>
    <source>
        <strain evidence="2 3">ATCC 19377</strain>
    </source>
</reference>
<evidence type="ECO:0000313" key="2">
    <source>
        <dbReference type="EMBL" id="QFX96743.1"/>
    </source>
</evidence>
<dbReference type="RefSeq" id="WP_010638078.1">
    <property type="nucleotide sequence ID" value="NZ_AFOH01000039.1"/>
</dbReference>
<dbReference type="KEGG" id="atx:GCD22_02559"/>
<name>A0A5P9XTR6_ACITH</name>
<dbReference type="AlphaFoldDB" id="A0A5P9XTR6"/>
<evidence type="ECO:0000313" key="3">
    <source>
        <dbReference type="Proteomes" id="UP000363590"/>
    </source>
</evidence>
<evidence type="ECO:0000256" key="1">
    <source>
        <dbReference type="SAM" id="MobiDB-lite"/>
    </source>
</evidence>
<keyword evidence="2" id="KW-0238">DNA-binding</keyword>
<feature type="compositionally biased region" description="Basic and acidic residues" evidence="1">
    <location>
        <begin position="22"/>
        <end position="36"/>
    </location>
</feature>
<proteinExistence type="predicted"/>